<dbReference type="Pfam" id="PF10400">
    <property type="entry name" value="Vir_act_alpha_C"/>
    <property type="match status" value="1"/>
</dbReference>
<evidence type="ECO:0000313" key="4">
    <source>
        <dbReference type="Proteomes" id="UP000235005"/>
    </source>
</evidence>
<accession>A0A2N5X6N8</accession>
<reference evidence="3 4" key="1">
    <citation type="submission" date="2018-01" db="EMBL/GenBank/DDBJ databases">
        <title>The draft genome sequence of Halioglobus lutimaris HF004.</title>
        <authorList>
            <person name="Du Z.-J."/>
            <person name="Shi M.-J."/>
        </authorList>
    </citation>
    <scope>NUCLEOTIDE SEQUENCE [LARGE SCALE GENOMIC DNA]</scope>
    <source>
        <strain evidence="3 4">HF004</strain>
    </source>
</reference>
<sequence length="186" mass="21163">MALAQAIMTSLLDADLSGSELARDFEKSMGLFWQASHQQIYQELRKLADKGWLNKREVNQSGKPNKILYGMTQAGREALAQWVFGPTRIQPTKDELLLKLYNLSDDNAEHLVGEISQRREEVMQRLYLYEAIRRRHYDDPANLPVRHKGVYLALELGIHQGEQTLAWCDQALALLATVSGDSQPAR</sequence>
<dbReference type="PANTHER" id="PTHR43252">
    <property type="entry name" value="TRANSCRIPTIONAL REGULATOR YQJI"/>
    <property type="match status" value="1"/>
</dbReference>
<feature type="domain" description="Transcription regulator PadR N-terminal" evidence="1">
    <location>
        <begin position="12"/>
        <end position="80"/>
    </location>
</feature>
<protein>
    <submittedName>
        <fullName evidence="3">PadR family transcriptional regulator</fullName>
    </submittedName>
</protein>
<dbReference type="InterPro" id="IPR036388">
    <property type="entry name" value="WH-like_DNA-bd_sf"/>
</dbReference>
<dbReference type="InterPro" id="IPR018309">
    <property type="entry name" value="Tscrpt_reg_PadR_C"/>
</dbReference>
<dbReference type="Proteomes" id="UP000235005">
    <property type="component" value="Unassembled WGS sequence"/>
</dbReference>
<dbReference type="OrthoDB" id="3186544at2"/>
<name>A0A2N5X6N8_9GAMM</name>
<proteinExistence type="predicted"/>
<dbReference type="EMBL" id="PKUS01000002">
    <property type="protein sequence ID" value="PLW70154.1"/>
    <property type="molecule type" value="Genomic_DNA"/>
</dbReference>
<dbReference type="SUPFAM" id="SSF46785">
    <property type="entry name" value="Winged helix' DNA-binding domain"/>
    <property type="match status" value="1"/>
</dbReference>
<dbReference type="RefSeq" id="WP_076000626.1">
    <property type="nucleotide sequence ID" value="NZ_PKUS01000002.1"/>
</dbReference>
<organism evidence="3 4">
    <name type="scientific">Pseudohalioglobus lutimaris</name>
    <dbReference type="NCBI Taxonomy" id="1737061"/>
    <lineage>
        <taxon>Bacteria</taxon>
        <taxon>Pseudomonadati</taxon>
        <taxon>Pseudomonadota</taxon>
        <taxon>Gammaproteobacteria</taxon>
        <taxon>Cellvibrionales</taxon>
        <taxon>Halieaceae</taxon>
        <taxon>Pseudohalioglobus</taxon>
    </lineage>
</organism>
<dbReference type="AlphaFoldDB" id="A0A2N5X6N8"/>
<evidence type="ECO:0000259" key="2">
    <source>
        <dbReference type="Pfam" id="PF10400"/>
    </source>
</evidence>
<feature type="domain" description="Transcription regulator PadR C-terminal" evidence="2">
    <location>
        <begin position="92"/>
        <end position="175"/>
    </location>
</feature>
<dbReference type="Gene3D" id="6.10.140.190">
    <property type="match status" value="1"/>
</dbReference>
<dbReference type="InterPro" id="IPR036390">
    <property type="entry name" value="WH_DNA-bd_sf"/>
</dbReference>
<gene>
    <name evidence="3" type="ORF">C0039_02790</name>
</gene>
<dbReference type="Pfam" id="PF03551">
    <property type="entry name" value="PadR"/>
    <property type="match status" value="1"/>
</dbReference>
<keyword evidence="4" id="KW-1185">Reference proteome</keyword>
<dbReference type="Gene3D" id="1.10.10.10">
    <property type="entry name" value="Winged helix-like DNA-binding domain superfamily/Winged helix DNA-binding domain"/>
    <property type="match status" value="1"/>
</dbReference>
<evidence type="ECO:0000313" key="3">
    <source>
        <dbReference type="EMBL" id="PLW70154.1"/>
    </source>
</evidence>
<evidence type="ECO:0000259" key="1">
    <source>
        <dbReference type="Pfam" id="PF03551"/>
    </source>
</evidence>
<dbReference type="InterPro" id="IPR005149">
    <property type="entry name" value="Tscrpt_reg_PadR_N"/>
</dbReference>
<comment type="caution">
    <text evidence="3">The sequence shown here is derived from an EMBL/GenBank/DDBJ whole genome shotgun (WGS) entry which is preliminary data.</text>
</comment>
<dbReference type="PANTHER" id="PTHR43252:SF4">
    <property type="entry name" value="TRANSCRIPTIONAL REGULATORY PROTEIN"/>
    <property type="match status" value="1"/>
</dbReference>